<dbReference type="AlphaFoldDB" id="A0ABC8IVH8"/>
<dbReference type="Proteomes" id="UP001642260">
    <property type="component" value="Unassembled WGS sequence"/>
</dbReference>
<protein>
    <submittedName>
        <fullName evidence="1">Uncharacterized protein</fullName>
    </submittedName>
</protein>
<evidence type="ECO:0000313" key="1">
    <source>
        <dbReference type="EMBL" id="CAH8301805.1"/>
    </source>
</evidence>
<keyword evidence="2" id="KW-1185">Reference proteome</keyword>
<gene>
    <name evidence="1" type="ORF">ERUC_LOCUS3055</name>
</gene>
<dbReference type="EMBL" id="CAKOAT010055933">
    <property type="protein sequence ID" value="CAH8301805.1"/>
    <property type="molecule type" value="Genomic_DNA"/>
</dbReference>
<evidence type="ECO:0000313" key="2">
    <source>
        <dbReference type="Proteomes" id="UP001642260"/>
    </source>
</evidence>
<name>A0ABC8IVH8_ERUVS</name>
<organism evidence="1 2">
    <name type="scientific">Eruca vesicaria subsp. sativa</name>
    <name type="common">Garden rocket</name>
    <name type="synonym">Eruca sativa</name>
    <dbReference type="NCBI Taxonomy" id="29727"/>
    <lineage>
        <taxon>Eukaryota</taxon>
        <taxon>Viridiplantae</taxon>
        <taxon>Streptophyta</taxon>
        <taxon>Embryophyta</taxon>
        <taxon>Tracheophyta</taxon>
        <taxon>Spermatophyta</taxon>
        <taxon>Magnoliopsida</taxon>
        <taxon>eudicotyledons</taxon>
        <taxon>Gunneridae</taxon>
        <taxon>Pentapetalae</taxon>
        <taxon>rosids</taxon>
        <taxon>malvids</taxon>
        <taxon>Brassicales</taxon>
        <taxon>Brassicaceae</taxon>
        <taxon>Brassiceae</taxon>
        <taxon>Eruca</taxon>
    </lineage>
</organism>
<proteinExistence type="predicted"/>
<reference evidence="1 2" key="1">
    <citation type="submission" date="2022-03" db="EMBL/GenBank/DDBJ databases">
        <authorList>
            <person name="Macdonald S."/>
            <person name="Ahmed S."/>
            <person name="Newling K."/>
        </authorList>
    </citation>
    <scope>NUCLEOTIDE SEQUENCE [LARGE SCALE GENOMIC DNA]</scope>
</reference>
<sequence>MGSCKVDIFVAQDLNFTFGNLLPLNETLKDRAFESGGGSISFSHFSKTGVMELKLEVQQFLLKAYI</sequence>
<comment type="caution">
    <text evidence="1">The sequence shown here is derived from an EMBL/GenBank/DDBJ whole genome shotgun (WGS) entry which is preliminary data.</text>
</comment>
<accession>A0ABC8IVH8</accession>